<evidence type="ECO:0000313" key="2">
    <source>
        <dbReference type="EMBL" id="KIJ44020.1"/>
    </source>
</evidence>
<dbReference type="OrthoDB" id="1716625at2759"/>
<reference evidence="2 3" key="1">
    <citation type="submission" date="2014-06" db="EMBL/GenBank/DDBJ databases">
        <title>Evolutionary Origins and Diversification of the Mycorrhizal Mutualists.</title>
        <authorList>
            <consortium name="DOE Joint Genome Institute"/>
            <consortium name="Mycorrhizal Genomics Consortium"/>
            <person name="Kohler A."/>
            <person name="Kuo A."/>
            <person name="Nagy L.G."/>
            <person name="Floudas D."/>
            <person name="Copeland A."/>
            <person name="Barry K.W."/>
            <person name="Cichocki N."/>
            <person name="Veneault-Fourrey C."/>
            <person name="LaButti K."/>
            <person name="Lindquist E.A."/>
            <person name="Lipzen A."/>
            <person name="Lundell T."/>
            <person name="Morin E."/>
            <person name="Murat C."/>
            <person name="Riley R."/>
            <person name="Ohm R."/>
            <person name="Sun H."/>
            <person name="Tunlid A."/>
            <person name="Henrissat B."/>
            <person name="Grigoriev I.V."/>
            <person name="Hibbett D.S."/>
            <person name="Martin F."/>
        </authorList>
    </citation>
    <scope>NUCLEOTIDE SEQUENCE [LARGE SCALE GENOMIC DNA]</scope>
    <source>
        <strain evidence="2 3">SS14</strain>
    </source>
</reference>
<dbReference type="Proteomes" id="UP000054279">
    <property type="component" value="Unassembled WGS sequence"/>
</dbReference>
<sequence length="230" mass="24026">MVGDNVTPRGGIVSMEDISRSRAIAASKTPSKPTPAEDEEEDDPALDSDDSDRKSKMSFSYWGADKITLSPAGTTTSKARSPLGKGAVRGRASGPSSYSSRESSANAKFGTRLVNSPEASPTRPASRKAITPASRRAAVTTTTTTATTSTMDDVKSTTTSSKPTWNTSTRATSVVSGSTGVRRPRNTSQGSSQPPRTSKLSSPAPSEDSGVGLYRQMLAQDPSLSTSTEE</sequence>
<feature type="compositionally biased region" description="Acidic residues" evidence="1">
    <location>
        <begin position="36"/>
        <end position="50"/>
    </location>
</feature>
<protein>
    <submittedName>
        <fullName evidence="2">Uncharacterized protein</fullName>
    </submittedName>
</protein>
<evidence type="ECO:0000256" key="1">
    <source>
        <dbReference type="SAM" id="MobiDB-lite"/>
    </source>
</evidence>
<dbReference type="EMBL" id="KN837119">
    <property type="protein sequence ID" value="KIJ44020.1"/>
    <property type="molecule type" value="Genomic_DNA"/>
</dbReference>
<feature type="region of interest" description="Disordered" evidence="1">
    <location>
        <begin position="1"/>
        <end position="230"/>
    </location>
</feature>
<keyword evidence="3" id="KW-1185">Reference proteome</keyword>
<proteinExistence type="predicted"/>
<dbReference type="HOGENOM" id="CLU_1205417_0_0_1"/>
<name>A0A0C9VYE4_SPHS4</name>
<evidence type="ECO:0000313" key="3">
    <source>
        <dbReference type="Proteomes" id="UP000054279"/>
    </source>
</evidence>
<feature type="compositionally biased region" description="Polar residues" evidence="1">
    <location>
        <begin position="186"/>
        <end position="204"/>
    </location>
</feature>
<feature type="compositionally biased region" description="Polar residues" evidence="1">
    <location>
        <begin position="156"/>
        <end position="179"/>
    </location>
</feature>
<feature type="compositionally biased region" description="Low complexity" evidence="1">
    <location>
        <begin position="93"/>
        <end position="104"/>
    </location>
</feature>
<accession>A0A0C9VYE4</accession>
<feature type="compositionally biased region" description="Low complexity" evidence="1">
    <location>
        <begin position="131"/>
        <end position="150"/>
    </location>
</feature>
<dbReference type="AlphaFoldDB" id="A0A0C9VYE4"/>
<gene>
    <name evidence="2" type="ORF">M422DRAFT_252516</name>
</gene>
<organism evidence="2 3">
    <name type="scientific">Sphaerobolus stellatus (strain SS14)</name>
    <dbReference type="NCBI Taxonomy" id="990650"/>
    <lineage>
        <taxon>Eukaryota</taxon>
        <taxon>Fungi</taxon>
        <taxon>Dikarya</taxon>
        <taxon>Basidiomycota</taxon>
        <taxon>Agaricomycotina</taxon>
        <taxon>Agaricomycetes</taxon>
        <taxon>Phallomycetidae</taxon>
        <taxon>Geastrales</taxon>
        <taxon>Sphaerobolaceae</taxon>
        <taxon>Sphaerobolus</taxon>
    </lineage>
</organism>